<protein>
    <submittedName>
        <fullName evidence="8">MFS transporter</fullName>
    </submittedName>
</protein>
<dbReference type="RefSeq" id="WP_273943758.1">
    <property type="nucleotide sequence ID" value="NZ_CP097263.1"/>
</dbReference>
<keyword evidence="3 6" id="KW-0812">Transmembrane</keyword>
<feature type="transmembrane region" description="Helical" evidence="6">
    <location>
        <begin position="410"/>
        <end position="432"/>
    </location>
</feature>
<feature type="transmembrane region" description="Helical" evidence="6">
    <location>
        <begin position="196"/>
        <end position="215"/>
    </location>
</feature>
<feature type="transmembrane region" description="Helical" evidence="6">
    <location>
        <begin position="165"/>
        <end position="184"/>
    </location>
</feature>
<dbReference type="Proteomes" id="UP001589810">
    <property type="component" value="Unassembled WGS sequence"/>
</dbReference>
<proteinExistence type="predicted"/>
<evidence type="ECO:0000256" key="3">
    <source>
        <dbReference type="ARBA" id="ARBA00022692"/>
    </source>
</evidence>
<feature type="transmembrane region" description="Helical" evidence="6">
    <location>
        <begin position="343"/>
        <end position="362"/>
    </location>
</feature>
<comment type="caution">
    <text evidence="8">The sequence shown here is derived from an EMBL/GenBank/DDBJ whole genome shotgun (WGS) entry which is preliminary data.</text>
</comment>
<feature type="transmembrane region" description="Helical" evidence="6">
    <location>
        <begin position="47"/>
        <end position="65"/>
    </location>
</feature>
<dbReference type="PANTHER" id="PTHR42718">
    <property type="entry name" value="MAJOR FACILITATOR SUPERFAMILY MULTIDRUG TRANSPORTER MFSC"/>
    <property type="match status" value="1"/>
</dbReference>
<evidence type="ECO:0000256" key="4">
    <source>
        <dbReference type="ARBA" id="ARBA00022989"/>
    </source>
</evidence>
<dbReference type="Pfam" id="PF07690">
    <property type="entry name" value="MFS_1"/>
    <property type="match status" value="1"/>
</dbReference>
<dbReference type="Gene3D" id="1.20.1250.20">
    <property type="entry name" value="MFS general substrate transporter like domains"/>
    <property type="match status" value="1"/>
</dbReference>
<feature type="transmembrane region" description="Helical" evidence="6">
    <location>
        <begin position="260"/>
        <end position="278"/>
    </location>
</feature>
<dbReference type="PROSITE" id="PS50850">
    <property type="entry name" value="MFS"/>
    <property type="match status" value="1"/>
</dbReference>
<sequence>MTVLSRSTGLRLVLPVVLGTLLNAVNSSMIAVALVDIQREFHAGAEVVWLVSGLYLATAVAQPTMGRLADRFGARRVFCWGLVIVMAAAIGAPFAPGLGWLVAARVLLGIGTSAAYPSGISLIRRGIGGEATGALGAISAAGQVAVALGPPLGGLLVLLAGWRSIFWVNLPIAALSMILVLLWIPRDRPRQSTSVGLDPLGILLFAAAMVGLLVFLLEFQWLFLATFVVLAAVLLWWELRVSRPFIDVRMLWANRALSRTYTRVAVTYVVFYTIFYGVPQWLEQGRLLSSAEAGFVVLPIAGMGIVATVVATRHPRLPLLVIGSFGLLVGSLALLLIGASTPVVLLVLVSAILGIPNGFNSLGNQTAMYAAAPAEQVGTASGLYRTSQYIGANLAAALVGLGLGDHATDSGLHVLAVVISVISAGLLATAVFRPTARLRRMRPRQG</sequence>
<feature type="transmembrane region" description="Helical" evidence="6">
    <location>
        <begin position="135"/>
        <end position="159"/>
    </location>
</feature>
<feature type="transmembrane region" description="Helical" evidence="6">
    <location>
        <begin position="317"/>
        <end position="337"/>
    </location>
</feature>
<feature type="transmembrane region" description="Helical" evidence="6">
    <location>
        <begin position="12"/>
        <end position="35"/>
    </location>
</feature>
<keyword evidence="2" id="KW-0813">Transport</keyword>
<dbReference type="EMBL" id="JBHLUD010000010">
    <property type="protein sequence ID" value="MFC0545711.1"/>
    <property type="molecule type" value="Genomic_DNA"/>
</dbReference>
<evidence type="ECO:0000259" key="7">
    <source>
        <dbReference type="PROSITE" id="PS50850"/>
    </source>
</evidence>
<dbReference type="PANTHER" id="PTHR42718:SF9">
    <property type="entry name" value="MAJOR FACILITATOR SUPERFAMILY MULTIDRUG TRANSPORTER MFSC"/>
    <property type="match status" value="1"/>
</dbReference>
<keyword evidence="9" id="KW-1185">Reference proteome</keyword>
<gene>
    <name evidence="8" type="ORF">ACFFH7_29640</name>
</gene>
<evidence type="ECO:0000256" key="1">
    <source>
        <dbReference type="ARBA" id="ARBA00004651"/>
    </source>
</evidence>
<feature type="transmembrane region" description="Helical" evidence="6">
    <location>
        <begin position="221"/>
        <end position="239"/>
    </location>
</feature>
<dbReference type="Gene3D" id="1.20.1720.10">
    <property type="entry name" value="Multidrug resistance protein D"/>
    <property type="match status" value="1"/>
</dbReference>
<keyword evidence="5 6" id="KW-0472">Membrane</keyword>
<dbReference type="InterPro" id="IPR011701">
    <property type="entry name" value="MFS"/>
</dbReference>
<keyword evidence="4 6" id="KW-1133">Transmembrane helix</keyword>
<dbReference type="InterPro" id="IPR020846">
    <property type="entry name" value="MFS_dom"/>
</dbReference>
<dbReference type="SUPFAM" id="SSF103473">
    <property type="entry name" value="MFS general substrate transporter"/>
    <property type="match status" value="1"/>
</dbReference>
<feature type="transmembrane region" description="Helical" evidence="6">
    <location>
        <begin position="102"/>
        <end position="123"/>
    </location>
</feature>
<dbReference type="InterPro" id="IPR036259">
    <property type="entry name" value="MFS_trans_sf"/>
</dbReference>
<evidence type="ECO:0000256" key="5">
    <source>
        <dbReference type="ARBA" id="ARBA00023136"/>
    </source>
</evidence>
<reference evidence="8 9" key="1">
    <citation type="submission" date="2024-09" db="EMBL/GenBank/DDBJ databases">
        <authorList>
            <person name="Sun Q."/>
            <person name="Mori K."/>
        </authorList>
    </citation>
    <scope>NUCLEOTIDE SEQUENCE [LARGE SCALE GENOMIC DNA]</scope>
    <source>
        <strain evidence="8 9">TBRC 1432</strain>
    </source>
</reference>
<evidence type="ECO:0000313" key="8">
    <source>
        <dbReference type="EMBL" id="MFC0545711.1"/>
    </source>
</evidence>
<feature type="transmembrane region" description="Helical" evidence="6">
    <location>
        <begin position="77"/>
        <end position="96"/>
    </location>
</feature>
<feature type="domain" description="Major facilitator superfamily (MFS) profile" evidence="7">
    <location>
        <begin position="12"/>
        <end position="437"/>
    </location>
</feature>
<evidence type="ECO:0000313" key="9">
    <source>
        <dbReference type="Proteomes" id="UP001589810"/>
    </source>
</evidence>
<organism evidence="8 9">
    <name type="scientific">Kutzneria chonburiensis</name>
    <dbReference type="NCBI Taxonomy" id="1483604"/>
    <lineage>
        <taxon>Bacteria</taxon>
        <taxon>Bacillati</taxon>
        <taxon>Actinomycetota</taxon>
        <taxon>Actinomycetes</taxon>
        <taxon>Pseudonocardiales</taxon>
        <taxon>Pseudonocardiaceae</taxon>
        <taxon>Kutzneria</taxon>
    </lineage>
</organism>
<accession>A0ABV6N0Y6</accession>
<feature type="transmembrane region" description="Helical" evidence="6">
    <location>
        <begin position="290"/>
        <end position="310"/>
    </location>
</feature>
<feature type="transmembrane region" description="Helical" evidence="6">
    <location>
        <begin position="383"/>
        <end position="404"/>
    </location>
</feature>
<name>A0ABV6N0Y6_9PSEU</name>
<evidence type="ECO:0000256" key="2">
    <source>
        <dbReference type="ARBA" id="ARBA00022448"/>
    </source>
</evidence>
<comment type="subcellular location">
    <subcellularLocation>
        <location evidence="1">Cell membrane</location>
        <topology evidence="1">Multi-pass membrane protein</topology>
    </subcellularLocation>
</comment>
<evidence type="ECO:0000256" key="6">
    <source>
        <dbReference type="SAM" id="Phobius"/>
    </source>
</evidence>